<reference evidence="4" key="2">
    <citation type="submission" date="2020-09" db="EMBL/GenBank/DDBJ databases">
        <authorList>
            <person name="Sun Q."/>
            <person name="Zhou Y."/>
        </authorList>
    </citation>
    <scope>NUCLEOTIDE SEQUENCE</scope>
    <source>
        <strain evidence="4">CGMCC 1.6293</strain>
    </source>
</reference>
<feature type="domain" description="Chorismate mutase" evidence="3">
    <location>
        <begin position="6"/>
        <end position="97"/>
    </location>
</feature>
<accession>A0A917SZY6</accession>
<dbReference type="InterPro" id="IPR036979">
    <property type="entry name" value="CM_dom_sf"/>
</dbReference>
<dbReference type="SUPFAM" id="SSF48600">
    <property type="entry name" value="Chorismate mutase II"/>
    <property type="match status" value="1"/>
</dbReference>
<dbReference type="GO" id="GO:0009697">
    <property type="term" value="P:salicylic acid biosynthetic process"/>
    <property type="evidence" value="ECO:0007669"/>
    <property type="project" value="TreeGrafter"/>
</dbReference>
<dbReference type="SMART" id="SM00830">
    <property type="entry name" value="CM_2"/>
    <property type="match status" value="1"/>
</dbReference>
<dbReference type="EMBL" id="BMLF01000002">
    <property type="protein sequence ID" value="GGM03278.1"/>
    <property type="molecule type" value="Genomic_DNA"/>
</dbReference>
<organism evidence="4 5">
    <name type="scientific">Pseudooceanicola nanhaiensis</name>
    <dbReference type="NCBI Taxonomy" id="375761"/>
    <lineage>
        <taxon>Bacteria</taxon>
        <taxon>Pseudomonadati</taxon>
        <taxon>Pseudomonadota</taxon>
        <taxon>Alphaproteobacteria</taxon>
        <taxon>Rhodobacterales</taxon>
        <taxon>Paracoccaceae</taxon>
        <taxon>Pseudooceanicola</taxon>
    </lineage>
</organism>
<evidence type="ECO:0000256" key="2">
    <source>
        <dbReference type="ARBA" id="ARBA00023235"/>
    </source>
</evidence>
<dbReference type="PANTHER" id="PTHR38041">
    <property type="entry name" value="CHORISMATE MUTASE"/>
    <property type="match status" value="1"/>
</dbReference>
<evidence type="ECO:0000313" key="5">
    <source>
        <dbReference type="Proteomes" id="UP000649829"/>
    </source>
</evidence>
<proteinExistence type="predicted"/>
<dbReference type="PROSITE" id="PS51168">
    <property type="entry name" value="CHORISMATE_MUT_2"/>
    <property type="match status" value="1"/>
</dbReference>
<evidence type="ECO:0000313" key="4">
    <source>
        <dbReference type="EMBL" id="GGM03278.1"/>
    </source>
</evidence>
<keyword evidence="2" id="KW-0413">Isomerase</keyword>
<protein>
    <recommendedName>
        <fullName evidence="1">chorismate mutase</fullName>
        <ecNumber evidence="1">5.4.99.5</ecNumber>
    </recommendedName>
</protein>
<dbReference type="AlphaFoldDB" id="A0A917SZY6"/>
<keyword evidence="5" id="KW-1185">Reference proteome</keyword>
<sequence>MTRKAPRDVETMAELRAQIDAIDRALLALLAERQGHVDRAAELKRAEGISAAAPGRVAEVLARVRERAAAAGMDADIAQAMWRVMIEGFIAREERVLGKDGTDA</sequence>
<dbReference type="Proteomes" id="UP000649829">
    <property type="component" value="Unassembled WGS sequence"/>
</dbReference>
<evidence type="ECO:0000256" key="1">
    <source>
        <dbReference type="ARBA" id="ARBA00012404"/>
    </source>
</evidence>
<dbReference type="GO" id="GO:0004106">
    <property type="term" value="F:chorismate mutase activity"/>
    <property type="evidence" value="ECO:0007669"/>
    <property type="project" value="UniProtKB-EC"/>
</dbReference>
<dbReference type="Gene3D" id="1.20.59.10">
    <property type="entry name" value="Chorismate mutase"/>
    <property type="match status" value="1"/>
</dbReference>
<dbReference type="Pfam" id="PF01817">
    <property type="entry name" value="CM_2"/>
    <property type="match status" value="1"/>
</dbReference>
<dbReference type="InterPro" id="IPR036263">
    <property type="entry name" value="Chorismate_II_sf"/>
</dbReference>
<name>A0A917SZY6_9RHOB</name>
<comment type="caution">
    <text evidence="4">The sequence shown here is derived from an EMBL/GenBank/DDBJ whole genome shotgun (WGS) entry which is preliminary data.</text>
</comment>
<evidence type="ECO:0000259" key="3">
    <source>
        <dbReference type="PROSITE" id="PS51168"/>
    </source>
</evidence>
<gene>
    <name evidence="4" type="ORF">GCM10011534_26360</name>
</gene>
<dbReference type="InterPro" id="IPR002701">
    <property type="entry name" value="CM_II_prokaryot"/>
</dbReference>
<dbReference type="InterPro" id="IPR051331">
    <property type="entry name" value="Chorismate_mutase-related"/>
</dbReference>
<dbReference type="EC" id="5.4.99.5" evidence="1"/>
<dbReference type="RefSeq" id="WP_028287518.1">
    <property type="nucleotide sequence ID" value="NZ_BMLF01000002.1"/>
</dbReference>
<reference evidence="4" key="1">
    <citation type="journal article" date="2014" name="Int. J. Syst. Evol. Microbiol.">
        <title>Complete genome sequence of Corynebacterium casei LMG S-19264T (=DSM 44701T), isolated from a smear-ripened cheese.</title>
        <authorList>
            <consortium name="US DOE Joint Genome Institute (JGI-PGF)"/>
            <person name="Walter F."/>
            <person name="Albersmeier A."/>
            <person name="Kalinowski J."/>
            <person name="Ruckert C."/>
        </authorList>
    </citation>
    <scope>NUCLEOTIDE SEQUENCE</scope>
    <source>
        <strain evidence="4">CGMCC 1.6293</strain>
    </source>
</reference>
<dbReference type="GO" id="GO:0046417">
    <property type="term" value="P:chorismate metabolic process"/>
    <property type="evidence" value="ECO:0007669"/>
    <property type="project" value="InterPro"/>
</dbReference>
<dbReference type="PANTHER" id="PTHR38041:SF1">
    <property type="entry name" value="CHORISMATE MUTASE"/>
    <property type="match status" value="1"/>
</dbReference>